<dbReference type="AlphaFoldDB" id="A0A665W3V1"/>
<reference evidence="2" key="2">
    <citation type="submission" date="2025-08" db="UniProtKB">
        <authorList>
            <consortium name="Ensembl"/>
        </authorList>
    </citation>
    <scope>IDENTIFICATION</scope>
</reference>
<dbReference type="OrthoDB" id="1884773at2759"/>
<gene>
    <name evidence="2" type="primary">LOC115046264</name>
</gene>
<keyword evidence="3" id="KW-1185">Reference proteome</keyword>
<sequence>MNKNSISTDEELRQGEYLTSLDGNYKAVFQTDGNFVIYKWTPTWASNTYGQNPFRILLQQDNNLVIYTKEDKPLWASDTYTNQKSTRLRLTMTNEGELVLDNNGVRIWSAGEKC</sequence>
<organism evidence="2 3">
    <name type="scientific">Echeneis naucrates</name>
    <name type="common">Live sharksucker</name>
    <dbReference type="NCBI Taxonomy" id="173247"/>
    <lineage>
        <taxon>Eukaryota</taxon>
        <taxon>Metazoa</taxon>
        <taxon>Chordata</taxon>
        <taxon>Craniata</taxon>
        <taxon>Vertebrata</taxon>
        <taxon>Euteleostomi</taxon>
        <taxon>Actinopterygii</taxon>
        <taxon>Neopterygii</taxon>
        <taxon>Teleostei</taxon>
        <taxon>Neoteleostei</taxon>
        <taxon>Acanthomorphata</taxon>
        <taxon>Carangaria</taxon>
        <taxon>Carangiformes</taxon>
        <taxon>Echeneidae</taxon>
        <taxon>Echeneis</taxon>
    </lineage>
</organism>
<evidence type="ECO:0000313" key="3">
    <source>
        <dbReference type="Proteomes" id="UP000472264"/>
    </source>
</evidence>
<dbReference type="InterPro" id="IPR036426">
    <property type="entry name" value="Bulb-type_lectin_dom_sf"/>
</dbReference>
<dbReference type="RefSeq" id="XP_029362383.1">
    <property type="nucleotide sequence ID" value="XM_029506523.1"/>
</dbReference>
<dbReference type="OMA" id="YKWSPIW"/>
<dbReference type="SMART" id="SM00108">
    <property type="entry name" value="B_lectin"/>
    <property type="match status" value="1"/>
</dbReference>
<dbReference type="Gene3D" id="2.90.10.10">
    <property type="entry name" value="Bulb-type lectin domain"/>
    <property type="match status" value="2"/>
</dbReference>
<dbReference type="PROSITE" id="PS50927">
    <property type="entry name" value="BULB_LECTIN"/>
    <property type="match status" value="1"/>
</dbReference>
<evidence type="ECO:0000313" key="2">
    <source>
        <dbReference type="Ensembl" id="ENSENLP00000038520.1"/>
    </source>
</evidence>
<name>A0A665W3V1_ECHNA</name>
<dbReference type="Ensembl" id="ENSENLT00000039540.1">
    <property type="protein sequence ID" value="ENSENLP00000038520.1"/>
    <property type="gene ID" value="ENSENLG00000016640.1"/>
</dbReference>
<dbReference type="InterPro" id="IPR001480">
    <property type="entry name" value="Bulb-type_lectin_dom"/>
</dbReference>
<dbReference type="GeneID" id="115046264"/>
<protein>
    <submittedName>
        <fullName evidence="2">Mannose-specific lectin-like</fullName>
    </submittedName>
</protein>
<dbReference type="Proteomes" id="UP000472264">
    <property type="component" value="Chromosome 7"/>
</dbReference>
<reference evidence="2" key="3">
    <citation type="submission" date="2025-09" db="UniProtKB">
        <authorList>
            <consortium name="Ensembl"/>
        </authorList>
    </citation>
    <scope>IDENTIFICATION</scope>
</reference>
<accession>A0A665W3V1</accession>
<dbReference type="InParanoid" id="A0A665W3V1"/>
<dbReference type="SUPFAM" id="SSF51110">
    <property type="entry name" value="alpha-D-mannose-specific plant lectins"/>
    <property type="match status" value="1"/>
</dbReference>
<proteinExistence type="predicted"/>
<evidence type="ECO:0000259" key="1">
    <source>
        <dbReference type="PROSITE" id="PS50927"/>
    </source>
</evidence>
<feature type="domain" description="Bulb-type lectin" evidence="1">
    <location>
        <begin position="3"/>
        <end position="113"/>
    </location>
</feature>
<reference evidence="2" key="1">
    <citation type="submission" date="2021-04" db="EMBL/GenBank/DDBJ databases">
        <authorList>
            <consortium name="Wellcome Sanger Institute Data Sharing"/>
        </authorList>
    </citation>
    <scope>NUCLEOTIDE SEQUENCE [LARGE SCALE GENOMIC DNA]</scope>
</reference>